<reference evidence="2" key="1">
    <citation type="submission" date="2024-03" db="EMBL/GenBank/DDBJ databases">
        <title>WGS assembly of Saponaria officinalis var. Norfolk2.</title>
        <authorList>
            <person name="Jenkins J."/>
            <person name="Shu S."/>
            <person name="Grimwood J."/>
            <person name="Barry K."/>
            <person name="Goodstein D."/>
            <person name="Schmutz J."/>
            <person name="Leebens-Mack J."/>
            <person name="Osbourn A."/>
        </authorList>
    </citation>
    <scope>NUCLEOTIDE SEQUENCE [LARGE SCALE GENOMIC DNA]</scope>
    <source>
        <strain evidence="2">JIC</strain>
    </source>
</reference>
<keyword evidence="1" id="KW-0812">Transmembrane</keyword>
<accession>A0AAW1ILK4</accession>
<keyword evidence="1" id="KW-0472">Membrane</keyword>
<keyword evidence="3" id="KW-1185">Reference proteome</keyword>
<keyword evidence="1" id="KW-1133">Transmembrane helix</keyword>
<evidence type="ECO:0000313" key="3">
    <source>
        <dbReference type="Proteomes" id="UP001443914"/>
    </source>
</evidence>
<evidence type="ECO:0008006" key="4">
    <source>
        <dbReference type="Google" id="ProtNLM"/>
    </source>
</evidence>
<dbReference type="Proteomes" id="UP001443914">
    <property type="component" value="Unassembled WGS sequence"/>
</dbReference>
<dbReference type="EMBL" id="JBDFQZ010000009">
    <property type="protein sequence ID" value="KAK9690217.1"/>
    <property type="molecule type" value="Genomic_DNA"/>
</dbReference>
<proteinExistence type="predicted"/>
<evidence type="ECO:0000313" key="2">
    <source>
        <dbReference type="EMBL" id="KAK9690217.1"/>
    </source>
</evidence>
<comment type="caution">
    <text evidence="2">The sequence shown here is derived from an EMBL/GenBank/DDBJ whole genome shotgun (WGS) entry which is preliminary data.</text>
</comment>
<name>A0AAW1ILK4_SAPOF</name>
<evidence type="ECO:0000256" key="1">
    <source>
        <dbReference type="SAM" id="Phobius"/>
    </source>
</evidence>
<sequence length="132" mass="15383">MSSSSSNWRRNNPVEGLEFRNQACNICGRSAVLKISGSTSNPRKAYFKYLDCNNFVMWLGNEHVIKTENVRRRNAYEDDLVLRLKMEIEELIRSENLGLKMKFQEVASFVKFMSIFMGLFVLFVVLVLMMKI</sequence>
<dbReference type="AlphaFoldDB" id="A0AAW1ILK4"/>
<feature type="transmembrane region" description="Helical" evidence="1">
    <location>
        <begin position="109"/>
        <end position="130"/>
    </location>
</feature>
<protein>
    <recommendedName>
        <fullName evidence="4">Zinc finger GRF-type domain-containing protein</fullName>
    </recommendedName>
</protein>
<gene>
    <name evidence="2" type="ORF">RND81_09G112800</name>
</gene>
<organism evidence="2 3">
    <name type="scientific">Saponaria officinalis</name>
    <name type="common">Common soapwort</name>
    <name type="synonym">Lychnis saponaria</name>
    <dbReference type="NCBI Taxonomy" id="3572"/>
    <lineage>
        <taxon>Eukaryota</taxon>
        <taxon>Viridiplantae</taxon>
        <taxon>Streptophyta</taxon>
        <taxon>Embryophyta</taxon>
        <taxon>Tracheophyta</taxon>
        <taxon>Spermatophyta</taxon>
        <taxon>Magnoliopsida</taxon>
        <taxon>eudicotyledons</taxon>
        <taxon>Gunneridae</taxon>
        <taxon>Pentapetalae</taxon>
        <taxon>Caryophyllales</taxon>
        <taxon>Caryophyllaceae</taxon>
        <taxon>Caryophylleae</taxon>
        <taxon>Saponaria</taxon>
    </lineage>
</organism>